<dbReference type="Proteomes" id="UP000467124">
    <property type="component" value="Unassembled WGS sequence"/>
</dbReference>
<evidence type="ECO:0000313" key="7">
    <source>
        <dbReference type="EMBL" id="MYR31559.1"/>
    </source>
</evidence>
<feature type="domain" description="FMN hydroxy acid dehydrogenase" evidence="6">
    <location>
        <begin position="19"/>
        <end position="388"/>
    </location>
</feature>
<feature type="binding site" evidence="5">
    <location>
        <begin position="100"/>
        <end position="102"/>
    </location>
    <ligand>
        <name>FMN</name>
        <dbReference type="ChEBI" id="CHEBI:58210"/>
    </ligand>
</feature>
<dbReference type="RefSeq" id="WP_042284825.1">
    <property type="nucleotide sequence ID" value="NZ_BAZE01000012.1"/>
</dbReference>
<feature type="binding site" evidence="5">
    <location>
        <position position="45"/>
    </location>
    <ligand>
        <name>glyoxylate</name>
        <dbReference type="ChEBI" id="CHEBI:36655"/>
    </ligand>
</feature>
<organism evidence="7 8">
    <name type="scientific">Nocardiopsis alba</name>
    <dbReference type="NCBI Taxonomy" id="53437"/>
    <lineage>
        <taxon>Bacteria</taxon>
        <taxon>Bacillati</taxon>
        <taxon>Actinomycetota</taxon>
        <taxon>Actinomycetes</taxon>
        <taxon>Streptosporangiales</taxon>
        <taxon>Nocardiopsidaceae</taxon>
        <taxon>Nocardiopsis</taxon>
    </lineage>
</organism>
<feature type="active site" description="Proton acceptor" evidence="4">
    <location>
        <position position="285"/>
    </location>
</feature>
<sequence>MSDYARYQDGVYADATNGVLPHLPYDHDELRDRAREILDPGPFGYVEGSAGRERTADANVEAFSRYALRPRGLRPGAENAGDTGVTLFGERYPSPLLTAPVGVLEQVHPESERALARGANALGVPVVLSTAASTSMEEVAEVADSWWYQLYWPGDDELAESFVRRATAAGARAIVVTTDTSRLGWRPRDLSQGHLPFLRGQGTANYYGDPVFRSRLKEEPEPGGVLTEAVLHFLGSFSNRALSTDNIARIREWTDLPVLVKGVVRADEAEELVDAGIDGIVVSNHGGRQVDAAVAALDALPEVVEAVGDRAEVLFDSGVRSGADVVVAMALGAKAVLVGRPWVYGLAVDGAAGVEHVLRSILAEVQITAELMGRDVADLSADDVRRRP</sequence>
<dbReference type="GeneID" id="91393445"/>
<dbReference type="Pfam" id="PF01070">
    <property type="entry name" value="FMN_dh"/>
    <property type="match status" value="1"/>
</dbReference>
<feature type="binding site" evidence="5">
    <location>
        <position position="151"/>
    </location>
    <ligand>
        <name>glyoxylate</name>
        <dbReference type="ChEBI" id="CHEBI:36655"/>
    </ligand>
</feature>
<comment type="similarity">
    <text evidence="3">Belongs to the FMN-dependent alpha-hydroxy acid dehydrogenase family.</text>
</comment>
<feature type="binding site" evidence="5">
    <location>
        <position position="283"/>
    </location>
    <ligand>
        <name>FMN</name>
        <dbReference type="ChEBI" id="CHEBI:58210"/>
    </ligand>
</feature>
<dbReference type="Gene3D" id="3.20.20.70">
    <property type="entry name" value="Aldolase class I"/>
    <property type="match status" value="1"/>
</dbReference>
<gene>
    <name evidence="7" type="ORF">GTW20_04565</name>
</gene>
<evidence type="ECO:0000256" key="5">
    <source>
        <dbReference type="PIRSR" id="PIRSR000138-2"/>
    </source>
</evidence>
<keyword evidence="5" id="KW-0288">FMN</keyword>
<reference evidence="7 8" key="1">
    <citation type="journal article" date="2019" name="Nat. Commun.">
        <title>The antimicrobial potential of Streptomyces from insect microbiomes.</title>
        <authorList>
            <person name="Chevrette M.G."/>
            <person name="Carlson C.M."/>
            <person name="Ortega H.E."/>
            <person name="Thomas C."/>
            <person name="Ananiev G.E."/>
            <person name="Barns K.J."/>
            <person name="Book A.J."/>
            <person name="Cagnazzo J."/>
            <person name="Carlos C."/>
            <person name="Flanigan W."/>
            <person name="Grubbs K.J."/>
            <person name="Horn H.A."/>
            <person name="Hoffmann F.M."/>
            <person name="Klassen J.L."/>
            <person name="Knack J.J."/>
            <person name="Lewin G.R."/>
            <person name="McDonald B.R."/>
            <person name="Muller L."/>
            <person name="Melo W.G.P."/>
            <person name="Pinto-Tomas A.A."/>
            <person name="Schmitz A."/>
            <person name="Wendt-Pienkowski E."/>
            <person name="Wildman S."/>
            <person name="Zhao M."/>
            <person name="Zhang F."/>
            <person name="Bugni T.S."/>
            <person name="Andes D.R."/>
            <person name="Pupo M.T."/>
            <person name="Currie C.R."/>
        </authorList>
    </citation>
    <scope>NUCLEOTIDE SEQUENCE [LARGE SCALE GENOMIC DNA]</scope>
    <source>
        <strain evidence="7 8">SID5840</strain>
    </source>
</reference>
<dbReference type="PANTHER" id="PTHR10578:SF143">
    <property type="entry name" value="FMN-DEPENDENT ALPHA-HYDROXY ACID DEHYDROGENASE PB1A11.03"/>
    <property type="match status" value="1"/>
</dbReference>
<accession>A0A7K2INL5</accession>
<feature type="binding site" evidence="5">
    <location>
        <position position="149"/>
    </location>
    <ligand>
        <name>FMN</name>
        <dbReference type="ChEBI" id="CHEBI:58210"/>
    </ligand>
</feature>
<dbReference type="InterPro" id="IPR013785">
    <property type="entry name" value="Aldolase_TIM"/>
</dbReference>
<feature type="binding site" evidence="5">
    <location>
        <position position="288"/>
    </location>
    <ligand>
        <name>glyoxylate</name>
        <dbReference type="ChEBI" id="CHEBI:36655"/>
    </ligand>
</feature>
<dbReference type="EMBL" id="WWHY01000001">
    <property type="protein sequence ID" value="MYR31559.1"/>
    <property type="molecule type" value="Genomic_DNA"/>
</dbReference>
<feature type="binding site" evidence="5">
    <location>
        <position position="285"/>
    </location>
    <ligand>
        <name>glyoxylate</name>
        <dbReference type="ChEBI" id="CHEBI:36655"/>
    </ligand>
</feature>
<dbReference type="GO" id="GO:0010181">
    <property type="term" value="F:FMN binding"/>
    <property type="evidence" value="ECO:0007669"/>
    <property type="project" value="InterPro"/>
</dbReference>
<dbReference type="AlphaFoldDB" id="A0A7K2INL5"/>
<dbReference type="InterPro" id="IPR000262">
    <property type="entry name" value="FMN-dep_DH"/>
</dbReference>
<dbReference type="InterPro" id="IPR008259">
    <property type="entry name" value="FMN_hydac_DH_AS"/>
</dbReference>
<evidence type="ECO:0000313" key="8">
    <source>
        <dbReference type="Proteomes" id="UP000467124"/>
    </source>
</evidence>
<comment type="caution">
    <text evidence="7">The sequence shown here is derived from an EMBL/GenBank/DDBJ whole genome shotgun (WGS) entry which is preliminary data.</text>
</comment>
<dbReference type="InterPro" id="IPR012133">
    <property type="entry name" value="Alpha-hydoxy_acid_DH_FMN"/>
</dbReference>
<proteinExistence type="inferred from homology"/>
<dbReference type="PANTHER" id="PTHR10578">
    <property type="entry name" value="S -2-HYDROXY-ACID OXIDASE-RELATED"/>
    <property type="match status" value="1"/>
</dbReference>
<dbReference type="PROSITE" id="PS51349">
    <property type="entry name" value="FMN_HYDROXY_ACID_DH_2"/>
    <property type="match status" value="1"/>
</dbReference>
<keyword evidence="5" id="KW-0285">Flavoprotein</keyword>
<dbReference type="SUPFAM" id="SSF51395">
    <property type="entry name" value="FMN-linked oxidoreductases"/>
    <property type="match status" value="1"/>
</dbReference>
<comment type="cofactor">
    <cofactor evidence="1">
        <name>FMN</name>
        <dbReference type="ChEBI" id="CHEBI:58210"/>
    </cofactor>
</comment>
<evidence type="ECO:0000256" key="2">
    <source>
        <dbReference type="ARBA" id="ARBA00023002"/>
    </source>
</evidence>
<dbReference type="PIRSF" id="PIRSF000138">
    <property type="entry name" value="Al-hdrx_acd_dh"/>
    <property type="match status" value="1"/>
</dbReference>
<protein>
    <submittedName>
        <fullName evidence="7">Alpha-hydroxy-acid oxidizing protein</fullName>
    </submittedName>
</protein>
<keyword evidence="2" id="KW-0560">Oxidoreductase</keyword>
<dbReference type="InterPro" id="IPR037396">
    <property type="entry name" value="FMN_HAD"/>
</dbReference>
<evidence type="ECO:0000259" key="6">
    <source>
        <dbReference type="PROSITE" id="PS51349"/>
    </source>
</evidence>
<name>A0A7K2INL5_9ACTN</name>
<dbReference type="PROSITE" id="PS00557">
    <property type="entry name" value="FMN_HYDROXY_ACID_DH_1"/>
    <property type="match status" value="1"/>
</dbReference>
<evidence type="ECO:0000256" key="4">
    <source>
        <dbReference type="PIRSR" id="PIRSR000138-1"/>
    </source>
</evidence>
<evidence type="ECO:0000256" key="1">
    <source>
        <dbReference type="ARBA" id="ARBA00001917"/>
    </source>
</evidence>
<feature type="binding site" evidence="5">
    <location>
        <position position="129"/>
    </location>
    <ligand>
        <name>FMN</name>
        <dbReference type="ChEBI" id="CHEBI:58210"/>
    </ligand>
</feature>
<feature type="binding site" evidence="5">
    <location>
        <position position="177"/>
    </location>
    <ligand>
        <name>FMN</name>
        <dbReference type="ChEBI" id="CHEBI:58210"/>
    </ligand>
</feature>
<feature type="binding site" evidence="5">
    <location>
        <position position="261"/>
    </location>
    <ligand>
        <name>FMN</name>
        <dbReference type="ChEBI" id="CHEBI:58210"/>
    </ligand>
</feature>
<feature type="binding site" evidence="5">
    <location>
        <position position="186"/>
    </location>
    <ligand>
        <name>glyoxylate</name>
        <dbReference type="ChEBI" id="CHEBI:36655"/>
    </ligand>
</feature>
<evidence type="ECO:0000256" key="3">
    <source>
        <dbReference type="ARBA" id="ARBA00024042"/>
    </source>
</evidence>
<feature type="binding site" evidence="5">
    <location>
        <begin position="339"/>
        <end position="340"/>
    </location>
    <ligand>
        <name>FMN</name>
        <dbReference type="ChEBI" id="CHEBI:58210"/>
    </ligand>
</feature>
<feature type="binding site" evidence="5">
    <location>
        <begin position="316"/>
        <end position="320"/>
    </location>
    <ligand>
        <name>FMN</name>
        <dbReference type="ChEBI" id="CHEBI:58210"/>
    </ligand>
</feature>
<dbReference type="GO" id="GO:0016491">
    <property type="term" value="F:oxidoreductase activity"/>
    <property type="evidence" value="ECO:0007669"/>
    <property type="project" value="UniProtKB-KW"/>
</dbReference>